<evidence type="ECO:0000313" key="2">
    <source>
        <dbReference type="EMBL" id="MBK6971579.1"/>
    </source>
</evidence>
<protein>
    <submittedName>
        <fullName evidence="2">NAD(P)H-dependent oxidoreductase</fullName>
    </submittedName>
</protein>
<dbReference type="Gene3D" id="3.40.50.360">
    <property type="match status" value="1"/>
</dbReference>
<evidence type="ECO:0000313" key="3">
    <source>
        <dbReference type="Proteomes" id="UP000807785"/>
    </source>
</evidence>
<organism evidence="2 3">
    <name type="scientific">Candidatus Methylophosphatis roskildensis</name>
    <dbReference type="NCBI Taxonomy" id="2899263"/>
    <lineage>
        <taxon>Bacteria</taxon>
        <taxon>Pseudomonadati</taxon>
        <taxon>Pseudomonadota</taxon>
        <taxon>Betaproteobacteria</taxon>
        <taxon>Nitrosomonadales</taxon>
        <taxon>Sterolibacteriaceae</taxon>
        <taxon>Candidatus Methylophosphatis</taxon>
    </lineage>
</organism>
<dbReference type="AlphaFoldDB" id="A0A9D7DZV9"/>
<dbReference type="PANTHER" id="PTHR30543">
    <property type="entry name" value="CHROMATE REDUCTASE"/>
    <property type="match status" value="1"/>
</dbReference>
<dbReference type="GO" id="GO:0005829">
    <property type="term" value="C:cytosol"/>
    <property type="evidence" value="ECO:0007669"/>
    <property type="project" value="TreeGrafter"/>
</dbReference>
<dbReference type="Proteomes" id="UP000807785">
    <property type="component" value="Unassembled WGS sequence"/>
</dbReference>
<reference evidence="2" key="1">
    <citation type="submission" date="2020-10" db="EMBL/GenBank/DDBJ databases">
        <title>Connecting structure to function with the recovery of over 1000 high-quality activated sludge metagenome-assembled genomes encoding full-length rRNA genes using long-read sequencing.</title>
        <authorList>
            <person name="Singleton C.M."/>
            <person name="Petriglieri F."/>
            <person name="Kristensen J.M."/>
            <person name="Kirkegaard R.H."/>
            <person name="Michaelsen T.Y."/>
            <person name="Andersen M.H."/>
            <person name="Karst S.M."/>
            <person name="Dueholm M.S."/>
            <person name="Nielsen P.H."/>
            <person name="Albertsen M."/>
        </authorList>
    </citation>
    <scope>NUCLEOTIDE SEQUENCE</scope>
    <source>
        <strain evidence="2">Bjer_18-Q3-R1-45_BAT3C.347</strain>
    </source>
</reference>
<dbReference type="GO" id="GO:0010181">
    <property type="term" value="F:FMN binding"/>
    <property type="evidence" value="ECO:0007669"/>
    <property type="project" value="TreeGrafter"/>
</dbReference>
<gene>
    <name evidence="2" type="ORF">IPH26_00945</name>
</gene>
<proteinExistence type="predicted"/>
<sequence>MGIRVLVVAGSTRTDAFSKKLARAAVRSVEQAGAQATLVDLRDYPMPLYDGDLETTGGLPEHAVRLRELLKAHDALLVASPEYNSSIPAVLKNALDWLSRPHAPEPGVSPYRGKVAALLSSSPGALGGLRGLVHLRQILQNVGCTVITEQFALGNAGAAFAADGALADAAQAKGVAGVVRRLIDITTRLAD</sequence>
<dbReference type="EMBL" id="JADJEV010000001">
    <property type="protein sequence ID" value="MBK6971579.1"/>
    <property type="molecule type" value="Genomic_DNA"/>
</dbReference>
<dbReference type="SUPFAM" id="SSF52218">
    <property type="entry name" value="Flavoproteins"/>
    <property type="match status" value="1"/>
</dbReference>
<dbReference type="InterPro" id="IPR005025">
    <property type="entry name" value="FMN_Rdtase-like_dom"/>
</dbReference>
<feature type="domain" description="NADPH-dependent FMN reductase-like" evidence="1">
    <location>
        <begin position="4"/>
        <end position="156"/>
    </location>
</feature>
<name>A0A9D7DZV9_9PROT</name>
<evidence type="ECO:0000259" key="1">
    <source>
        <dbReference type="Pfam" id="PF03358"/>
    </source>
</evidence>
<dbReference type="Pfam" id="PF03358">
    <property type="entry name" value="FMN_red"/>
    <property type="match status" value="1"/>
</dbReference>
<dbReference type="PANTHER" id="PTHR30543:SF21">
    <property type="entry name" value="NAD(P)H-DEPENDENT FMN REDUCTASE LOT6"/>
    <property type="match status" value="1"/>
</dbReference>
<comment type="caution">
    <text evidence="2">The sequence shown here is derived from an EMBL/GenBank/DDBJ whole genome shotgun (WGS) entry which is preliminary data.</text>
</comment>
<dbReference type="InterPro" id="IPR029039">
    <property type="entry name" value="Flavoprotein-like_sf"/>
</dbReference>
<dbReference type="GO" id="GO:0016491">
    <property type="term" value="F:oxidoreductase activity"/>
    <property type="evidence" value="ECO:0007669"/>
    <property type="project" value="InterPro"/>
</dbReference>
<dbReference type="InterPro" id="IPR050712">
    <property type="entry name" value="NAD(P)H-dep_reductase"/>
</dbReference>
<accession>A0A9D7DZV9</accession>